<protein>
    <submittedName>
        <fullName evidence="3">Uncharacterized protein</fullName>
    </submittedName>
</protein>
<gene>
    <name evidence="3" type="ORF">Tco_0906965</name>
</gene>
<evidence type="ECO:0000313" key="4">
    <source>
        <dbReference type="Proteomes" id="UP001151760"/>
    </source>
</evidence>
<accession>A0ABQ5CI98</accession>
<comment type="caution">
    <text evidence="3">The sequence shown here is derived from an EMBL/GenBank/DDBJ whole genome shotgun (WGS) entry which is preliminary data.</text>
</comment>
<sequence length="232" mass="25967">MVASFGEESLGEEDASEQGRKIDDIDEGVTLVDETAENQRRFNDEEMFDAGVLDCEEVFANAEQEVAAVKEVTTAGIEKVVSTAEVTTVGIEVTTAGIEVTTASATTTTVNDLTLAQTLMEIRSKGIMVEPKMPTKRKVQIRLDEEAAQRLQAELQAELEEEKRLRKMTQKKQNLKTVWEIILDKEEITIDVVPLVVKSPSIVDWKVAKDGKKSYYQIIRADGSFKMYCWEL</sequence>
<feature type="coiled-coil region" evidence="1">
    <location>
        <begin position="141"/>
        <end position="172"/>
    </location>
</feature>
<evidence type="ECO:0000313" key="3">
    <source>
        <dbReference type="EMBL" id="GJT26690.1"/>
    </source>
</evidence>
<proteinExistence type="predicted"/>
<feature type="region of interest" description="Disordered" evidence="2">
    <location>
        <begin position="1"/>
        <end position="28"/>
    </location>
</feature>
<organism evidence="3 4">
    <name type="scientific">Tanacetum coccineum</name>
    <dbReference type="NCBI Taxonomy" id="301880"/>
    <lineage>
        <taxon>Eukaryota</taxon>
        <taxon>Viridiplantae</taxon>
        <taxon>Streptophyta</taxon>
        <taxon>Embryophyta</taxon>
        <taxon>Tracheophyta</taxon>
        <taxon>Spermatophyta</taxon>
        <taxon>Magnoliopsida</taxon>
        <taxon>eudicotyledons</taxon>
        <taxon>Gunneridae</taxon>
        <taxon>Pentapetalae</taxon>
        <taxon>asterids</taxon>
        <taxon>campanulids</taxon>
        <taxon>Asterales</taxon>
        <taxon>Asteraceae</taxon>
        <taxon>Asteroideae</taxon>
        <taxon>Anthemideae</taxon>
        <taxon>Anthemidinae</taxon>
        <taxon>Tanacetum</taxon>
    </lineage>
</organism>
<dbReference type="Proteomes" id="UP001151760">
    <property type="component" value="Unassembled WGS sequence"/>
</dbReference>
<dbReference type="EMBL" id="BQNB010014313">
    <property type="protein sequence ID" value="GJT26690.1"/>
    <property type="molecule type" value="Genomic_DNA"/>
</dbReference>
<evidence type="ECO:0000256" key="2">
    <source>
        <dbReference type="SAM" id="MobiDB-lite"/>
    </source>
</evidence>
<keyword evidence="4" id="KW-1185">Reference proteome</keyword>
<reference evidence="3" key="1">
    <citation type="journal article" date="2022" name="Int. J. Mol. Sci.">
        <title>Draft Genome of Tanacetum Coccineum: Genomic Comparison of Closely Related Tanacetum-Family Plants.</title>
        <authorList>
            <person name="Yamashiro T."/>
            <person name="Shiraishi A."/>
            <person name="Nakayama K."/>
            <person name="Satake H."/>
        </authorList>
    </citation>
    <scope>NUCLEOTIDE SEQUENCE</scope>
</reference>
<evidence type="ECO:0000256" key="1">
    <source>
        <dbReference type="SAM" id="Coils"/>
    </source>
</evidence>
<name>A0ABQ5CI98_9ASTR</name>
<keyword evidence="1" id="KW-0175">Coiled coil</keyword>
<reference evidence="3" key="2">
    <citation type="submission" date="2022-01" db="EMBL/GenBank/DDBJ databases">
        <authorList>
            <person name="Yamashiro T."/>
            <person name="Shiraishi A."/>
            <person name="Satake H."/>
            <person name="Nakayama K."/>
        </authorList>
    </citation>
    <scope>NUCLEOTIDE SEQUENCE</scope>
</reference>